<evidence type="ECO:0000313" key="7">
    <source>
        <dbReference type="EMBL" id="SEW54340.1"/>
    </source>
</evidence>
<dbReference type="STRING" id="29529.SAMN04488122_6005"/>
<keyword evidence="3 6" id="KW-0812">Transmembrane</keyword>
<dbReference type="GO" id="GO:0005886">
    <property type="term" value="C:plasma membrane"/>
    <property type="evidence" value="ECO:0007669"/>
    <property type="project" value="UniProtKB-SubCell"/>
</dbReference>
<dbReference type="InterPro" id="IPR020948">
    <property type="entry name" value="P_starv_induced_PsiE-like"/>
</dbReference>
<dbReference type="OrthoDB" id="680518at2"/>
<protein>
    <submittedName>
        <fullName evidence="7">Uncharacterized membrane protein, DUF373 family</fullName>
    </submittedName>
</protein>
<evidence type="ECO:0000256" key="5">
    <source>
        <dbReference type="ARBA" id="ARBA00023136"/>
    </source>
</evidence>
<dbReference type="Proteomes" id="UP000199310">
    <property type="component" value="Unassembled WGS sequence"/>
</dbReference>
<keyword evidence="2" id="KW-1003">Cell membrane</keyword>
<sequence>MEKALRTFEKYTCYTLLGIGMFYITFQIIELLWLTVTGLIKRIQDIGFTYAPEYGRSMILLFFNVLLALEILETVKVFEKSHEVKIRIILMVCMIAVSRKILMLDIFEGNPMSEIALAALIIALSAGYYLINKKLTPKEQA</sequence>
<dbReference type="RefSeq" id="WP_089901998.1">
    <property type="nucleotide sequence ID" value="NZ_FOJG01000002.1"/>
</dbReference>
<dbReference type="EMBL" id="FOJG01000002">
    <property type="protein sequence ID" value="SEW54340.1"/>
    <property type="molecule type" value="Genomic_DNA"/>
</dbReference>
<comment type="subcellular location">
    <subcellularLocation>
        <location evidence="1">Cell membrane</location>
        <topology evidence="1">Multi-pass membrane protein</topology>
    </subcellularLocation>
</comment>
<evidence type="ECO:0000256" key="2">
    <source>
        <dbReference type="ARBA" id="ARBA00022475"/>
    </source>
</evidence>
<reference evidence="8" key="1">
    <citation type="submission" date="2016-10" db="EMBL/GenBank/DDBJ databases">
        <authorList>
            <person name="Varghese N."/>
            <person name="Submissions S."/>
        </authorList>
    </citation>
    <scope>NUCLEOTIDE SEQUENCE [LARGE SCALE GENOMIC DNA]</scope>
    <source>
        <strain evidence="8">DSM 3695</strain>
    </source>
</reference>
<gene>
    <name evidence="7" type="ORF">SAMN04488122_6005</name>
</gene>
<dbReference type="Pfam" id="PF06146">
    <property type="entry name" value="PsiE"/>
    <property type="match status" value="1"/>
</dbReference>
<evidence type="ECO:0000256" key="6">
    <source>
        <dbReference type="SAM" id="Phobius"/>
    </source>
</evidence>
<proteinExistence type="predicted"/>
<keyword evidence="8" id="KW-1185">Reference proteome</keyword>
<keyword evidence="5 6" id="KW-0472">Membrane</keyword>
<evidence type="ECO:0000256" key="3">
    <source>
        <dbReference type="ARBA" id="ARBA00022692"/>
    </source>
</evidence>
<evidence type="ECO:0000313" key="8">
    <source>
        <dbReference type="Proteomes" id="UP000199310"/>
    </source>
</evidence>
<accession>A0A1I0SC65</accession>
<organism evidence="7 8">
    <name type="scientific">Chitinophaga arvensicola</name>
    <dbReference type="NCBI Taxonomy" id="29529"/>
    <lineage>
        <taxon>Bacteria</taxon>
        <taxon>Pseudomonadati</taxon>
        <taxon>Bacteroidota</taxon>
        <taxon>Chitinophagia</taxon>
        <taxon>Chitinophagales</taxon>
        <taxon>Chitinophagaceae</taxon>
        <taxon>Chitinophaga</taxon>
    </lineage>
</organism>
<feature type="transmembrane region" description="Helical" evidence="6">
    <location>
        <begin position="115"/>
        <end position="131"/>
    </location>
</feature>
<feature type="transmembrane region" description="Helical" evidence="6">
    <location>
        <begin position="84"/>
        <end position="103"/>
    </location>
</feature>
<evidence type="ECO:0000256" key="4">
    <source>
        <dbReference type="ARBA" id="ARBA00022989"/>
    </source>
</evidence>
<name>A0A1I0SC65_9BACT</name>
<feature type="transmembrane region" description="Helical" evidence="6">
    <location>
        <begin position="54"/>
        <end position="72"/>
    </location>
</feature>
<evidence type="ECO:0000256" key="1">
    <source>
        <dbReference type="ARBA" id="ARBA00004651"/>
    </source>
</evidence>
<keyword evidence="4 6" id="KW-1133">Transmembrane helix</keyword>
<dbReference type="AlphaFoldDB" id="A0A1I0SC65"/>
<feature type="transmembrane region" description="Helical" evidence="6">
    <location>
        <begin position="12"/>
        <end position="34"/>
    </location>
</feature>